<dbReference type="Proteomes" id="UP000830925">
    <property type="component" value="Chromosome"/>
</dbReference>
<evidence type="ECO:0000313" key="4">
    <source>
        <dbReference type="EMBL" id="UPL22571.1"/>
    </source>
</evidence>
<dbReference type="GO" id="GO:0009279">
    <property type="term" value="C:cell outer membrane"/>
    <property type="evidence" value="ECO:0007669"/>
    <property type="project" value="UniProtKB-SubCell"/>
</dbReference>
<reference evidence="5 7" key="4">
    <citation type="submission" date="2022-05" db="EMBL/GenBank/DDBJ databases">
        <title>Complete sequence of strain NY11312.</title>
        <authorList>
            <person name="Zhou D."/>
        </authorList>
    </citation>
    <scope>NUCLEOTIDE SEQUENCE [LARGE SCALE GENOMIC DNA]</scope>
    <source>
        <strain evidence="5 7">NY11312</strain>
    </source>
</reference>
<dbReference type="GeneID" id="96774134"/>
<dbReference type="PANTHER" id="PTHR36920:SF1">
    <property type="entry name" value="OUTER MEMBRANE PROTEIN W"/>
    <property type="match status" value="1"/>
</dbReference>
<dbReference type="Gene3D" id="2.40.160.20">
    <property type="match status" value="1"/>
</dbReference>
<keyword evidence="2" id="KW-0732">Signal</keyword>
<organism evidence="3 6">
    <name type="scientific">Alcaligenes faecalis</name>
    <dbReference type="NCBI Taxonomy" id="511"/>
    <lineage>
        <taxon>Bacteria</taxon>
        <taxon>Pseudomonadati</taxon>
        <taxon>Pseudomonadota</taxon>
        <taxon>Betaproteobacteria</taxon>
        <taxon>Burkholderiales</taxon>
        <taxon>Alcaligenaceae</taxon>
        <taxon>Alcaligenes</taxon>
    </lineage>
</organism>
<accession>A0A0M7DP07</accession>
<reference evidence="4" key="3">
    <citation type="submission" date="2022-04" db="EMBL/GenBank/DDBJ databases">
        <title>Genomic mining of Alcaligenes faecalis D334 producing ectoin and derivatives.</title>
        <authorList>
            <person name="Doan V.T."/>
            <person name="Quach N.T."/>
            <person name="Vu T.-H.-N."/>
            <person name="Phi Q.-T."/>
        </authorList>
    </citation>
    <scope>NUCLEOTIDE SEQUENCE</scope>
    <source>
        <strain evidence="4">D334</strain>
    </source>
</reference>
<dbReference type="EMBL" id="CP096916">
    <property type="protein sequence ID" value="WBM37025.1"/>
    <property type="molecule type" value="Genomic_DNA"/>
</dbReference>
<dbReference type="InterPro" id="IPR011250">
    <property type="entry name" value="OMP/PagP_B-barrel"/>
</dbReference>
<dbReference type="GO" id="GO:0055085">
    <property type="term" value="P:transmembrane transport"/>
    <property type="evidence" value="ECO:0007669"/>
    <property type="project" value="TreeGrafter"/>
</dbReference>
<sequence>MKSRHLIPGLHLSLLAVGLAAVLYAPQGQTHEAGDFLLKGGVTWVSPKSNNGSVADGTVKLDVGNNARPSFSLTYMATRNIGIELLGAFPFQHNIDSNLGRIGKTKHLPPTLSLQYHFLPDSDFQPYVGVGVNYTMFFDTESRGALAGSDLKLKNSWGFAAQVGVDYKLDKNWFLNADVRYISIRPDVKLNGQSIGKAKLDPVVATIGVGYRF</sequence>
<name>A0A0A2N3C1_ALCFA</name>
<keyword evidence="7" id="KW-1185">Reference proteome</keyword>
<dbReference type="eggNOG" id="COG3047">
    <property type="taxonomic scope" value="Bacteria"/>
</dbReference>
<evidence type="ECO:0000313" key="6">
    <source>
        <dbReference type="Proteomes" id="UP000245216"/>
    </source>
</evidence>
<accession>A0A0A2N3C1</accession>
<proteinExistence type="predicted"/>
<dbReference type="InterPro" id="IPR005618">
    <property type="entry name" value="OMPW"/>
</dbReference>
<dbReference type="PANTHER" id="PTHR36920">
    <property type="match status" value="1"/>
</dbReference>
<evidence type="ECO:0000313" key="5">
    <source>
        <dbReference type="EMBL" id="WBM37025.1"/>
    </source>
</evidence>
<dbReference type="STRING" id="511.UZ73_03450"/>
<dbReference type="Proteomes" id="UP001211866">
    <property type="component" value="Chromosome"/>
</dbReference>
<reference evidence="3 6" key="2">
    <citation type="submission" date="2018-05" db="EMBL/GenBank/DDBJ databases">
        <authorList>
            <person name="Lanie J.A."/>
            <person name="Ng W.-L."/>
            <person name="Kazmierczak K.M."/>
            <person name="Andrzejewski T.M."/>
            <person name="Davidsen T.M."/>
            <person name="Wayne K.J."/>
            <person name="Tettelin H."/>
            <person name="Glass J.I."/>
            <person name="Rusch D."/>
            <person name="Podicherti R."/>
            <person name="Tsui H.-C.T."/>
            <person name="Winkler M.E."/>
        </authorList>
    </citation>
    <scope>NUCLEOTIDE SEQUENCE [LARGE SCALE GENOMIC DNA]</scope>
    <source>
        <strain evidence="3 6">YBY</strain>
    </source>
</reference>
<dbReference type="SUPFAM" id="SSF56925">
    <property type="entry name" value="OMPA-like"/>
    <property type="match status" value="1"/>
</dbReference>
<feature type="signal peptide" evidence="2">
    <location>
        <begin position="1"/>
        <end position="25"/>
    </location>
</feature>
<dbReference type="AlphaFoldDB" id="A0A0A2N3C1"/>
<comment type="subcellular location">
    <subcellularLocation>
        <location evidence="1">Cell outer membrane</location>
    </subcellularLocation>
</comment>
<dbReference type="RefSeq" id="WP_009456629.1">
    <property type="nucleotide sequence ID" value="NZ_CAXOJJ010000043.1"/>
</dbReference>
<dbReference type="EMBL" id="QEXO01000001">
    <property type="protein sequence ID" value="PWE15422.1"/>
    <property type="molecule type" value="Genomic_DNA"/>
</dbReference>
<evidence type="ECO:0000256" key="1">
    <source>
        <dbReference type="ARBA" id="ARBA00004442"/>
    </source>
</evidence>
<dbReference type="Proteomes" id="UP000245216">
    <property type="component" value="Unassembled WGS sequence"/>
</dbReference>
<dbReference type="Pfam" id="PF03922">
    <property type="entry name" value="OmpW"/>
    <property type="match status" value="1"/>
</dbReference>
<dbReference type="KEGG" id="afa:UZ73_03450"/>
<feature type="chain" id="PRO_5005811137" evidence="2">
    <location>
        <begin position="26"/>
        <end position="213"/>
    </location>
</feature>
<evidence type="ECO:0000313" key="7">
    <source>
        <dbReference type="Proteomes" id="UP001211866"/>
    </source>
</evidence>
<evidence type="ECO:0000256" key="2">
    <source>
        <dbReference type="SAM" id="SignalP"/>
    </source>
</evidence>
<dbReference type="EMBL" id="CP095873">
    <property type="protein sequence ID" value="UPL22571.1"/>
    <property type="molecule type" value="Genomic_DNA"/>
</dbReference>
<gene>
    <name evidence="3" type="ORF">DF183_01430</name>
    <name evidence="5" type="ORF">M2J83_14550</name>
    <name evidence="4" type="ORF">MXF72_05690</name>
</gene>
<protein>
    <submittedName>
        <fullName evidence="3">OmpW family protein</fullName>
    </submittedName>
</protein>
<evidence type="ECO:0000313" key="3">
    <source>
        <dbReference type="EMBL" id="PWE15422.1"/>
    </source>
</evidence>
<dbReference type="OrthoDB" id="9807574at2"/>
<reference evidence="3 6" key="1">
    <citation type="submission" date="2018-05" db="EMBL/GenBank/DDBJ databases">
        <title>Genome Sequence of an Efficient Indole-Degrading Bacterium, Alcaligenes sp.YBY.</title>
        <authorList>
            <person name="Yang B."/>
        </authorList>
    </citation>
    <scope>NUCLEOTIDE SEQUENCE [LARGE SCALE GENOMIC DNA]</scope>
    <source>
        <strain evidence="3 6">YBY</strain>
    </source>
</reference>